<proteinExistence type="predicted"/>
<evidence type="ECO:0000313" key="2">
    <source>
        <dbReference type="Proteomes" id="UP000324222"/>
    </source>
</evidence>
<reference evidence="1 2" key="1">
    <citation type="submission" date="2019-05" db="EMBL/GenBank/DDBJ databases">
        <title>Another draft genome of Portunus trituberculatus and its Hox gene families provides insights of decapod evolution.</title>
        <authorList>
            <person name="Jeong J.-H."/>
            <person name="Song I."/>
            <person name="Kim S."/>
            <person name="Choi T."/>
            <person name="Kim D."/>
            <person name="Ryu S."/>
            <person name="Kim W."/>
        </authorList>
    </citation>
    <scope>NUCLEOTIDE SEQUENCE [LARGE SCALE GENOMIC DNA]</scope>
    <source>
        <tissue evidence="1">Muscle</tissue>
    </source>
</reference>
<dbReference type="Proteomes" id="UP000324222">
    <property type="component" value="Unassembled WGS sequence"/>
</dbReference>
<accession>A0A5B7FM91</accession>
<dbReference type="EMBL" id="VSRR010008492">
    <property type="protein sequence ID" value="MPC48820.1"/>
    <property type="molecule type" value="Genomic_DNA"/>
</dbReference>
<sequence length="62" mass="6760">MGMQRPSLFRSSSESPLLLRRLGAICALGDKAFIFIVDLGTASVTRISNLDVGFFTASVLRR</sequence>
<protein>
    <submittedName>
        <fullName evidence="1">Uncharacterized protein</fullName>
    </submittedName>
</protein>
<keyword evidence="2" id="KW-1185">Reference proteome</keyword>
<evidence type="ECO:0000313" key="1">
    <source>
        <dbReference type="EMBL" id="MPC48820.1"/>
    </source>
</evidence>
<name>A0A5B7FM91_PORTR</name>
<gene>
    <name evidence="1" type="ORF">E2C01_042604</name>
</gene>
<dbReference type="AlphaFoldDB" id="A0A5B7FM91"/>
<comment type="caution">
    <text evidence="1">The sequence shown here is derived from an EMBL/GenBank/DDBJ whole genome shotgun (WGS) entry which is preliminary data.</text>
</comment>
<organism evidence="1 2">
    <name type="scientific">Portunus trituberculatus</name>
    <name type="common">Swimming crab</name>
    <name type="synonym">Neptunus trituberculatus</name>
    <dbReference type="NCBI Taxonomy" id="210409"/>
    <lineage>
        <taxon>Eukaryota</taxon>
        <taxon>Metazoa</taxon>
        <taxon>Ecdysozoa</taxon>
        <taxon>Arthropoda</taxon>
        <taxon>Crustacea</taxon>
        <taxon>Multicrustacea</taxon>
        <taxon>Malacostraca</taxon>
        <taxon>Eumalacostraca</taxon>
        <taxon>Eucarida</taxon>
        <taxon>Decapoda</taxon>
        <taxon>Pleocyemata</taxon>
        <taxon>Brachyura</taxon>
        <taxon>Eubrachyura</taxon>
        <taxon>Portunoidea</taxon>
        <taxon>Portunidae</taxon>
        <taxon>Portuninae</taxon>
        <taxon>Portunus</taxon>
    </lineage>
</organism>